<dbReference type="Pfam" id="PF05043">
    <property type="entry name" value="Mga"/>
    <property type="match status" value="1"/>
</dbReference>
<dbReference type="GO" id="GO:0006355">
    <property type="term" value="P:regulation of DNA-templated transcription"/>
    <property type="evidence" value="ECO:0007669"/>
    <property type="project" value="InterPro"/>
</dbReference>
<dbReference type="Gene3D" id="1.10.1790.10">
    <property type="entry name" value="PRD domain"/>
    <property type="match status" value="1"/>
</dbReference>
<feature type="domain" description="PRD" evidence="8">
    <location>
        <begin position="303"/>
        <end position="410"/>
    </location>
</feature>
<dbReference type="SUPFAM" id="SSF46785">
    <property type="entry name" value="Winged helix' DNA-binding domain"/>
    <property type="match status" value="1"/>
</dbReference>
<comment type="caution">
    <text evidence="9">The sequence shown here is derived from an EMBL/GenBank/DDBJ whole genome shotgun (WGS) entry which is preliminary data.</text>
</comment>
<dbReference type="Gene3D" id="3.40.50.2300">
    <property type="match status" value="1"/>
</dbReference>
<dbReference type="InterPro" id="IPR013011">
    <property type="entry name" value="PTS_EIIB_2"/>
</dbReference>
<gene>
    <name evidence="9" type="ORF">ATL39_0094</name>
</gene>
<dbReference type="PANTHER" id="PTHR30185:SF9">
    <property type="entry name" value="MANNITOL-SPECIFIC PHOSPHOTRANSFERASE ENZYME IIA COMPONENT"/>
    <property type="match status" value="1"/>
</dbReference>
<accession>A0A419V724</accession>
<dbReference type="GO" id="GO:0008982">
    <property type="term" value="F:protein-N(PI)-phosphohistidine-sugar phosphotransferase activity"/>
    <property type="evidence" value="ECO:0007669"/>
    <property type="project" value="InterPro"/>
</dbReference>
<evidence type="ECO:0000313" key="9">
    <source>
        <dbReference type="EMBL" id="RKD75884.1"/>
    </source>
</evidence>
<dbReference type="SUPFAM" id="SSF55804">
    <property type="entry name" value="Phoshotransferase/anion transport protein"/>
    <property type="match status" value="1"/>
</dbReference>
<dbReference type="InterPro" id="IPR036634">
    <property type="entry name" value="PRD_sf"/>
</dbReference>
<keyword evidence="1" id="KW-0808">Transferase</keyword>
<keyword evidence="10" id="KW-1185">Reference proteome</keyword>
<dbReference type="Pfam" id="PF00359">
    <property type="entry name" value="PTS_EIIA_2"/>
    <property type="match status" value="1"/>
</dbReference>
<keyword evidence="3" id="KW-0805">Transcription regulation</keyword>
<dbReference type="PROSITE" id="PS51094">
    <property type="entry name" value="PTS_EIIA_TYPE_2"/>
    <property type="match status" value="1"/>
</dbReference>
<dbReference type="AlphaFoldDB" id="A0A419V724"/>
<organism evidence="9 10">
    <name type="scientific">Sinobaca qinghaiensis</name>
    <dbReference type="NCBI Taxonomy" id="342944"/>
    <lineage>
        <taxon>Bacteria</taxon>
        <taxon>Bacillati</taxon>
        <taxon>Bacillota</taxon>
        <taxon>Bacilli</taxon>
        <taxon>Bacillales</taxon>
        <taxon>Sporolactobacillaceae</taxon>
        <taxon>Sinobaca</taxon>
    </lineage>
</organism>
<dbReference type="Pfam" id="PF08279">
    <property type="entry name" value="HTH_11"/>
    <property type="match status" value="1"/>
</dbReference>
<name>A0A419V724_9BACL</name>
<dbReference type="PROSITE" id="PS51372">
    <property type="entry name" value="PRD_2"/>
    <property type="match status" value="2"/>
</dbReference>
<protein>
    <submittedName>
        <fullName evidence="9">Transcriptional antiterminator</fullName>
    </submittedName>
</protein>
<dbReference type="InterPro" id="IPR002178">
    <property type="entry name" value="PTS_EIIA_type-2_dom"/>
</dbReference>
<evidence type="ECO:0000256" key="2">
    <source>
        <dbReference type="ARBA" id="ARBA00022737"/>
    </source>
</evidence>
<dbReference type="InterPro" id="IPR036390">
    <property type="entry name" value="WH_DNA-bd_sf"/>
</dbReference>
<dbReference type="Proteomes" id="UP000285120">
    <property type="component" value="Unassembled WGS sequence"/>
</dbReference>
<dbReference type="InterPro" id="IPR050661">
    <property type="entry name" value="BglG_antiterminators"/>
</dbReference>
<dbReference type="InterPro" id="IPR011608">
    <property type="entry name" value="PRD"/>
</dbReference>
<dbReference type="InterPro" id="IPR013196">
    <property type="entry name" value="HTH_11"/>
</dbReference>
<dbReference type="OrthoDB" id="369398at2"/>
<reference evidence="9 10" key="1">
    <citation type="submission" date="2018-09" db="EMBL/GenBank/DDBJ databases">
        <title>Genomic Encyclopedia of Archaeal and Bacterial Type Strains, Phase II (KMG-II): from individual species to whole genera.</title>
        <authorList>
            <person name="Goeker M."/>
        </authorList>
    </citation>
    <scope>NUCLEOTIDE SEQUENCE [LARGE SCALE GENOMIC DNA]</scope>
    <source>
        <strain evidence="9 10">DSM 17008</strain>
    </source>
</reference>
<evidence type="ECO:0000259" key="6">
    <source>
        <dbReference type="PROSITE" id="PS51094"/>
    </source>
</evidence>
<dbReference type="SUPFAM" id="SSF63520">
    <property type="entry name" value="PTS-regulatory domain, PRD"/>
    <property type="match status" value="1"/>
</dbReference>
<keyword evidence="4" id="KW-0010">Activator</keyword>
<keyword evidence="2" id="KW-0677">Repeat</keyword>
<dbReference type="InterPro" id="IPR007737">
    <property type="entry name" value="Mga_HTH"/>
</dbReference>
<dbReference type="GO" id="GO:0009401">
    <property type="term" value="P:phosphoenolpyruvate-dependent sugar phosphotransferase system"/>
    <property type="evidence" value="ECO:0007669"/>
    <property type="project" value="InterPro"/>
</dbReference>
<keyword evidence="5" id="KW-0804">Transcription</keyword>
<evidence type="ECO:0000259" key="8">
    <source>
        <dbReference type="PROSITE" id="PS51372"/>
    </source>
</evidence>
<dbReference type="PANTHER" id="PTHR30185">
    <property type="entry name" value="CRYPTIC BETA-GLUCOSIDE BGL OPERON ANTITERMINATOR"/>
    <property type="match status" value="1"/>
</dbReference>
<feature type="domain" description="PRD" evidence="8">
    <location>
        <begin position="192"/>
        <end position="297"/>
    </location>
</feature>
<evidence type="ECO:0000256" key="4">
    <source>
        <dbReference type="ARBA" id="ARBA00023159"/>
    </source>
</evidence>
<dbReference type="CDD" id="cd05568">
    <property type="entry name" value="PTS_IIB_bgl_like"/>
    <property type="match status" value="1"/>
</dbReference>
<sequence>MVLDQRRTSILHLITRSPKTVEVRELTEALGVSQRTIYYDISQINGWLEREGLSPIKKEYGKGFYIPPDAKKQLPAKLHLQNEWEYRFSGKERQHLLILFMLSRKKPASLKELIHLTQVSRGTLFRDLKRISADLKHQDLELAHAKNEGYSISGNETKKRKLLTQCISDVLSNPESAQLREKAQAVINPGSKKEEELVPYLEYEITLLEKEIHVSFTEHVVQFLVYQLLISLKRQSASMTEEIDQEEKDILKQTESYLAVERLSDRIQKNGCAPLEDIEKFQLTMQILGSRVHYASTQHSRKIEEKKLKRVITKIVDDFQLIGCLLLEERAKLENNLLTHLKPAYYRLKYDLPISGGYAEKIESEYPDVFYLTKRSLSHLESFIGKSIPEEEVAYIAMHFGGWLKRGNHRSIKHFRAFVVCENGIAASGMLRSQLEALLPEVFIAGTLSVREYNRHAHEADIIFSTSFIKQKTIPVIYVPALLNDKERERIVIQLNQTLHKEKGGEEAHLLSLIEEHATIHDYQTLQKKIHAYLQNNHSTKETHKPMLEELLTPKTIQLADRAESWQEAVKQASLPLLKDESIKESYVDAMIENIYENGAYVVIAPQIAIPHARPETGVERLGMSLLRLRSPVFFSEDPKHKASLVIVLAAVDNETHLKALSQLTEMLSEPGNIDQLLSAETKEDVLSLVSKYSYK</sequence>
<dbReference type="RefSeq" id="WP_120191312.1">
    <property type="nucleotide sequence ID" value="NZ_RAPK01000006.1"/>
</dbReference>
<dbReference type="CDD" id="cd00211">
    <property type="entry name" value="PTS_IIA_fru"/>
    <property type="match status" value="1"/>
</dbReference>
<feature type="domain" description="PTS EIIB type-2" evidence="7">
    <location>
        <begin position="415"/>
        <end position="503"/>
    </location>
</feature>
<dbReference type="PROSITE" id="PS51099">
    <property type="entry name" value="PTS_EIIB_TYPE_2"/>
    <property type="match status" value="1"/>
</dbReference>
<evidence type="ECO:0000256" key="3">
    <source>
        <dbReference type="ARBA" id="ARBA00023015"/>
    </source>
</evidence>
<evidence type="ECO:0000313" key="10">
    <source>
        <dbReference type="Proteomes" id="UP000285120"/>
    </source>
</evidence>
<dbReference type="Gene3D" id="1.10.10.10">
    <property type="entry name" value="Winged helix-like DNA-binding domain superfamily/Winged helix DNA-binding domain"/>
    <property type="match status" value="2"/>
</dbReference>
<dbReference type="EMBL" id="RAPK01000006">
    <property type="protein sequence ID" value="RKD75884.1"/>
    <property type="molecule type" value="Genomic_DNA"/>
</dbReference>
<dbReference type="Pfam" id="PF00874">
    <property type="entry name" value="PRD"/>
    <property type="match status" value="2"/>
</dbReference>
<feature type="domain" description="PTS EIIA type-2" evidence="6">
    <location>
        <begin position="550"/>
        <end position="693"/>
    </location>
</feature>
<dbReference type="PROSITE" id="PS00372">
    <property type="entry name" value="PTS_EIIA_TYPE_2_HIS"/>
    <property type="match status" value="1"/>
</dbReference>
<dbReference type="InterPro" id="IPR036095">
    <property type="entry name" value="PTS_EIIB-like_sf"/>
</dbReference>
<proteinExistence type="predicted"/>
<dbReference type="Gene3D" id="3.40.930.10">
    <property type="entry name" value="Mannitol-specific EII, Chain A"/>
    <property type="match status" value="1"/>
</dbReference>
<evidence type="ECO:0000256" key="5">
    <source>
        <dbReference type="ARBA" id="ARBA00023163"/>
    </source>
</evidence>
<dbReference type="SUPFAM" id="SSF52794">
    <property type="entry name" value="PTS system IIB component-like"/>
    <property type="match status" value="1"/>
</dbReference>
<evidence type="ECO:0000259" key="7">
    <source>
        <dbReference type="PROSITE" id="PS51099"/>
    </source>
</evidence>
<dbReference type="InterPro" id="IPR016152">
    <property type="entry name" value="PTrfase/Anion_transptr"/>
</dbReference>
<dbReference type="InterPro" id="IPR036388">
    <property type="entry name" value="WH-like_DNA-bd_sf"/>
</dbReference>
<evidence type="ECO:0000256" key="1">
    <source>
        <dbReference type="ARBA" id="ARBA00022679"/>
    </source>
</evidence>